<dbReference type="InterPro" id="IPR017438">
    <property type="entry name" value="ATP-NAD_kinase_N"/>
</dbReference>
<keyword evidence="3" id="KW-0812">Transmembrane</keyword>
<dbReference type="KEGG" id="mant:BHD05_13775"/>
<evidence type="ECO:0000256" key="6">
    <source>
        <dbReference type="ARBA" id="ARBA00023136"/>
    </source>
</evidence>
<dbReference type="InterPro" id="IPR000326">
    <property type="entry name" value="PAP2/HPO"/>
</dbReference>
<dbReference type="SUPFAM" id="SSF48317">
    <property type="entry name" value="Acid phosphatase/Vanadium-dependent haloperoxidase"/>
    <property type="match status" value="1"/>
</dbReference>
<dbReference type="Pfam" id="PF00781">
    <property type="entry name" value="DAGK_cat"/>
    <property type="match status" value="1"/>
</dbReference>
<dbReference type="InterPro" id="IPR036938">
    <property type="entry name" value="PAP2/HPO_sf"/>
</dbReference>
<evidence type="ECO:0000313" key="9">
    <source>
        <dbReference type="Proteomes" id="UP000464507"/>
    </source>
</evidence>
<keyword evidence="5" id="KW-1133">Transmembrane helix</keyword>
<evidence type="ECO:0000313" key="8">
    <source>
        <dbReference type="EMBL" id="QHO70560.1"/>
    </source>
</evidence>
<evidence type="ECO:0000256" key="5">
    <source>
        <dbReference type="ARBA" id="ARBA00022989"/>
    </source>
</evidence>
<keyword evidence="9" id="KW-1185">Reference proteome</keyword>
<sequence>MGRRINSRDVHPVVDRGFVGLSHAADRGILWFSCAAVLVLLGRRRAALRGVLSLITASILANLVGKQVFGGDRPLLKDVPLGRHLPAQPTSGSFPSGHSASAAAFATGVALESRAGCAIAPAAMGVAYSRLHTGAHWLSDVIGGIALGMTVAAVGKMLVPAQPTPLKPARSGQAVPLAALPEGAGALIVVNPSSGADVYHRDPLPTLAERLPKAVIRQLEDGESLETVIRHALRADTPPRAIGVYGGDGSVATAAHLAREAGLPLIVLPGGTFNHFARTAGVESVDDAIDAVQAGEGVRADVAELRFSGGDPVTVVNTASVGLYPDFVAERERHQARLGKWAAAVFAAVRVLRDETPIDVTVNGRHARVWTVFVGVNRNDPGVVAPLQRRRLDDGVLDVRILHAGSRVRAVGALSFGRRTSAVLRAIHLAPASAVERIVAPSVHVAVRPHGGQAPGLAHDGEVSIGAPPGEAPRGGYLTDIRIVPQGLELYRPARAS</sequence>
<dbReference type="InterPro" id="IPR001206">
    <property type="entry name" value="Diacylglycerol_kinase_cat_dom"/>
</dbReference>
<dbReference type="GO" id="GO:0005886">
    <property type="term" value="C:plasma membrane"/>
    <property type="evidence" value="ECO:0007669"/>
    <property type="project" value="UniProtKB-SubCell"/>
</dbReference>
<name>A0A7L5AIX9_9MICO</name>
<protein>
    <recommendedName>
        <fullName evidence="7">DAGKc domain-containing protein</fullName>
    </recommendedName>
</protein>
<accession>A0A7L5AIX9</accession>
<dbReference type="SMART" id="SM00046">
    <property type="entry name" value="DAGKc"/>
    <property type="match status" value="1"/>
</dbReference>
<dbReference type="SMART" id="SM00014">
    <property type="entry name" value="acidPPc"/>
    <property type="match status" value="1"/>
</dbReference>
<evidence type="ECO:0000256" key="3">
    <source>
        <dbReference type="ARBA" id="ARBA00022692"/>
    </source>
</evidence>
<evidence type="ECO:0000256" key="2">
    <source>
        <dbReference type="ARBA" id="ARBA00022475"/>
    </source>
</evidence>
<reference evidence="8 9" key="1">
    <citation type="submission" date="2016-09" db="EMBL/GenBank/DDBJ databases">
        <title>Complete genome sequence of microbes from the polar regions.</title>
        <authorList>
            <person name="Liao L."/>
            <person name="Chen B."/>
        </authorList>
    </citation>
    <scope>NUCLEOTIDE SEQUENCE [LARGE SCALE GENOMIC DNA]</scope>
    <source>
        <strain evidence="8 9">ZS314</strain>
    </source>
</reference>
<dbReference type="AlphaFoldDB" id="A0A7L5AIX9"/>
<keyword evidence="4" id="KW-0378">Hydrolase</keyword>
<dbReference type="CDD" id="cd01610">
    <property type="entry name" value="PAP2_like"/>
    <property type="match status" value="1"/>
</dbReference>
<feature type="domain" description="DAGKc" evidence="7">
    <location>
        <begin position="181"/>
        <end position="309"/>
    </location>
</feature>
<organism evidence="8 9">
    <name type="scientific">Marisediminicola antarctica</name>
    <dbReference type="NCBI Taxonomy" id="674079"/>
    <lineage>
        <taxon>Bacteria</taxon>
        <taxon>Bacillati</taxon>
        <taxon>Actinomycetota</taxon>
        <taxon>Actinomycetes</taxon>
        <taxon>Micrococcales</taxon>
        <taxon>Microbacteriaceae</taxon>
        <taxon>Marisediminicola</taxon>
    </lineage>
</organism>
<dbReference type="PANTHER" id="PTHR14969:SF62">
    <property type="entry name" value="DECAPRENYLPHOSPHORYL-5-PHOSPHORIBOSE PHOSPHATASE RV3807C-RELATED"/>
    <property type="match status" value="1"/>
</dbReference>
<dbReference type="Gene3D" id="2.60.200.40">
    <property type="match status" value="1"/>
</dbReference>
<gene>
    <name evidence="8" type="ORF">BHD05_13775</name>
</gene>
<dbReference type="InterPro" id="IPR016064">
    <property type="entry name" value="NAD/diacylglycerol_kinase_sf"/>
</dbReference>
<evidence type="ECO:0000259" key="7">
    <source>
        <dbReference type="PROSITE" id="PS50146"/>
    </source>
</evidence>
<dbReference type="PANTHER" id="PTHR14969">
    <property type="entry name" value="SPHINGOSINE-1-PHOSPHATE PHOSPHOHYDROLASE"/>
    <property type="match status" value="1"/>
</dbReference>
<keyword evidence="6" id="KW-0472">Membrane</keyword>
<dbReference type="Gene3D" id="1.20.144.10">
    <property type="entry name" value="Phosphatidic acid phosphatase type 2/haloperoxidase"/>
    <property type="match status" value="1"/>
</dbReference>
<dbReference type="PROSITE" id="PS50146">
    <property type="entry name" value="DAGK"/>
    <property type="match status" value="1"/>
</dbReference>
<proteinExistence type="predicted"/>
<dbReference type="GO" id="GO:0016301">
    <property type="term" value="F:kinase activity"/>
    <property type="evidence" value="ECO:0007669"/>
    <property type="project" value="InterPro"/>
</dbReference>
<dbReference type="EMBL" id="CP017146">
    <property type="protein sequence ID" value="QHO70560.1"/>
    <property type="molecule type" value="Genomic_DNA"/>
</dbReference>
<dbReference type="Pfam" id="PF01569">
    <property type="entry name" value="PAP2"/>
    <property type="match status" value="1"/>
</dbReference>
<evidence type="ECO:0000256" key="4">
    <source>
        <dbReference type="ARBA" id="ARBA00022801"/>
    </source>
</evidence>
<dbReference type="Proteomes" id="UP000464507">
    <property type="component" value="Chromosome"/>
</dbReference>
<keyword evidence="2" id="KW-1003">Cell membrane</keyword>
<dbReference type="GO" id="GO:0016787">
    <property type="term" value="F:hydrolase activity"/>
    <property type="evidence" value="ECO:0007669"/>
    <property type="project" value="UniProtKB-KW"/>
</dbReference>
<evidence type="ECO:0000256" key="1">
    <source>
        <dbReference type="ARBA" id="ARBA00004651"/>
    </source>
</evidence>
<comment type="subcellular location">
    <subcellularLocation>
        <location evidence="1">Cell membrane</location>
        <topology evidence="1">Multi-pass membrane protein</topology>
    </subcellularLocation>
</comment>
<dbReference type="SUPFAM" id="SSF111331">
    <property type="entry name" value="NAD kinase/diacylglycerol kinase-like"/>
    <property type="match status" value="1"/>
</dbReference>
<dbReference type="Gene3D" id="3.40.50.10330">
    <property type="entry name" value="Probable inorganic polyphosphate/atp-NAD kinase, domain 1"/>
    <property type="match status" value="1"/>
</dbReference>